<evidence type="ECO:0000256" key="1">
    <source>
        <dbReference type="SAM" id="Coils"/>
    </source>
</evidence>
<reference evidence="3" key="1">
    <citation type="journal article" date="2019" name="Sci. Rep.">
        <title>Draft genome of Tanacetum cinerariifolium, the natural source of mosquito coil.</title>
        <authorList>
            <person name="Yamashiro T."/>
            <person name="Shiraishi A."/>
            <person name="Satake H."/>
            <person name="Nakayama K."/>
        </authorList>
    </citation>
    <scope>NUCLEOTIDE SEQUENCE</scope>
</reference>
<gene>
    <name evidence="3" type="ORF">Tci_023183</name>
</gene>
<name>A0A6L2KT50_TANCI</name>
<organism evidence="3">
    <name type="scientific">Tanacetum cinerariifolium</name>
    <name type="common">Dalmatian daisy</name>
    <name type="synonym">Chrysanthemum cinerariifolium</name>
    <dbReference type="NCBI Taxonomy" id="118510"/>
    <lineage>
        <taxon>Eukaryota</taxon>
        <taxon>Viridiplantae</taxon>
        <taxon>Streptophyta</taxon>
        <taxon>Embryophyta</taxon>
        <taxon>Tracheophyta</taxon>
        <taxon>Spermatophyta</taxon>
        <taxon>Magnoliopsida</taxon>
        <taxon>eudicotyledons</taxon>
        <taxon>Gunneridae</taxon>
        <taxon>Pentapetalae</taxon>
        <taxon>asterids</taxon>
        <taxon>campanulids</taxon>
        <taxon>Asterales</taxon>
        <taxon>Asteraceae</taxon>
        <taxon>Asteroideae</taxon>
        <taxon>Anthemideae</taxon>
        <taxon>Anthemidinae</taxon>
        <taxon>Tanacetum</taxon>
    </lineage>
</organism>
<feature type="compositionally biased region" description="Basic residues" evidence="2">
    <location>
        <begin position="522"/>
        <end position="531"/>
    </location>
</feature>
<evidence type="ECO:0000313" key="3">
    <source>
        <dbReference type="EMBL" id="GEU51205.1"/>
    </source>
</evidence>
<keyword evidence="1" id="KW-0175">Coiled coil</keyword>
<feature type="coiled-coil region" evidence="1">
    <location>
        <begin position="729"/>
        <end position="766"/>
    </location>
</feature>
<dbReference type="Pfam" id="PF14223">
    <property type="entry name" value="Retrotran_gag_2"/>
    <property type="match status" value="1"/>
</dbReference>
<feature type="region of interest" description="Disordered" evidence="2">
    <location>
        <begin position="503"/>
        <end position="562"/>
    </location>
</feature>
<sequence length="887" mass="99987">MDLESSQNNAFAKLPLLKQDGTSTSTIPGLVTTEEKAQKKNDVKARSILLMALLNEHLLTFSQYKDAKTLFEAIQARFSGNDSIKKTQRTLLKQMYENFNAPSTESLDSIFNRLQKIISQLAILDENISQEDLNMKFLRSINEVDTASIQVSVVSTLVSTVSSHDNTTNLSDATVYAFLANQPNGSQLVHEDLEQIHKDDLEEMDLKWQLALLSMRAKRSPRNQESRPRNQDSSRKTVIVEDTSSKAMMAIDGAGFDWTYMADDEVSTNMALMAFSDSEMVQKLMLKNVEKRTVQKEVRPVWNNAMRTNHQNFSNSRRNFAPTAILTKSGIVPISTARQSSSRAASPVSATRPINTVASKPLNNNVNTAKANSVNTAKGNKVTSAVGNKRTNAVKSLACWVWRPKIKVQDHVSKNSGSYICKRFDYVDPEGRLNAKTTSWNEFNSTMASAIIYLATNQKFNFSRFVQLIINHQLGDMTHQKDIFDTPSLTKKVSANMKREVDVLQADTQPIPIPTEPLTSKPQKKHKPKRKQTQEPEVPPTKSQPNYNVPLPSPSHDLLPSGKDSLKLKELMDLCTNLSNKVLDLESEVLNIKSTYKAKFEKLESRVKRLEEENRLLKELKGVHSIVDSDEPVMENEESSKQGRKIADINADVEINLEKVQAETYNLDLNNQEKVLSMLDVNDEEPAGVEEVLEVVTAAKLITEVVTTAGVDVNAAVNEGIKVPEKEVRQEKEVKVESSKRESESLKQEIAKKQKIEQETKELKKHLQIVPDDDDDVYADATPLALKILIVDYKIHTERNRPYFKINRADGNHRLFMSFSTMMKNFDREDLESLWKIITERFEKTEPKNYTDDVSLEKSNKNVNGLHPTSQSQFSICNRLNGVIGLG</sequence>
<feature type="region of interest" description="Disordered" evidence="2">
    <location>
        <begin position="217"/>
        <end position="237"/>
    </location>
</feature>
<protein>
    <submittedName>
        <fullName evidence="3">Uncharacterized protein</fullName>
    </submittedName>
</protein>
<dbReference type="AlphaFoldDB" id="A0A6L2KT50"/>
<accession>A0A6L2KT50</accession>
<dbReference type="EMBL" id="BKCJ010002831">
    <property type="protein sequence ID" value="GEU51205.1"/>
    <property type="molecule type" value="Genomic_DNA"/>
</dbReference>
<comment type="caution">
    <text evidence="3">The sequence shown here is derived from an EMBL/GenBank/DDBJ whole genome shotgun (WGS) entry which is preliminary data.</text>
</comment>
<feature type="compositionally biased region" description="Basic and acidic residues" evidence="2">
    <location>
        <begin position="222"/>
        <end position="237"/>
    </location>
</feature>
<proteinExistence type="predicted"/>
<evidence type="ECO:0000256" key="2">
    <source>
        <dbReference type="SAM" id="MobiDB-lite"/>
    </source>
</evidence>
<feature type="coiled-coil region" evidence="1">
    <location>
        <begin position="568"/>
        <end position="620"/>
    </location>
</feature>